<sequence>MDLRTLLDCAELVNGGKPAARVLSAFWDPAPHRELSCLAEEVLPEKDKILDKLELSLIHSRGDDDTKAEEKEPIETQQNGDKEEEDEGKKEDKKGKFKFMFNIADGGFTAGPLILLTLARFPELHTLWQNEERAAVSSGKIYDIWHRRHDYWLLAGIVTYPWPGQAGQALTCSSGIRQCLLMLSLILQLGLRTHLRVYSQDADPGWPLPLPKLPPPTAPPLLMARFALNSAPLRHGYARWQDIQNDPRYMILNEPFKSEIHKGNYLEMKNKFLARRFKLLEQALVIEEQLRRAAYLNMTQDPNHPAMALNARLAEVECLAESHQHLSKESLAGNKPANAVLHKVLNQLEELLSDMKADVTRLPSMLSRIPPVAARLQMSERSILSRLTNRAGDPTIQQGAFGSSQMYSNNFGPNFRGPGPGGIVNYNQMPLGPYVTACTRVPAGPGLPAAADTRQARLPSLSDRYLAVPETSLCRSAHFQLRGFLAGCPCQLLLLGALDTLGVAHGLTRQPVAGEPPVLAGCDGPWGEQLQAVSAILAPLYLEAWPPTCVTHLLAFCSHACRVTCPTPMGEKSCRLFRSQHHLGTKRETESCHHMEDEAQPGGARAQKCHVIIIQVFFHTTLPPPPRRTCPRHLFR</sequence>
<feature type="domain" description="CHD C-terminal 2" evidence="2">
    <location>
        <begin position="233"/>
        <end position="362"/>
    </location>
</feature>
<feature type="compositionally biased region" description="Basic and acidic residues" evidence="1">
    <location>
        <begin position="61"/>
        <end position="74"/>
    </location>
</feature>
<proteinExistence type="predicted"/>
<gene>
    <name evidence="3" type="primary">CHD5_1</name>
    <name evidence="3" type="ORF">P7K49_015313</name>
</gene>
<reference evidence="3 4" key="1">
    <citation type="submission" date="2023-05" db="EMBL/GenBank/DDBJ databases">
        <title>B98-5 Cell Line De Novo Hybrid Assembly: An Optical Mapping Approach.</title>
        <authorList>
            <person name="Kananen K."/>
            <person name="Auerbach J.A."/>
            <person name="Kautto E."/>
            <person name="Blachly J.S."/>
        </authorList>
    </citation>
    <scope>NUCLEOTIDE SEQUENCE [LARGE SCALE GENOMIC DNA]</scope>
    <source>
        <strain evidence="3">B95-8</strain>
        <tissue evidence="3">Cell line</tissue>
    </source>
</reference>
<dbReference type="Proteomes" id="UP001266305">
    <property type="component" value="Unassembled WGS sequence"/>
</dbReference>
<dbReference type="Pfam" id="PF08074">
    <property type="entry name" value="CHDCT2"/>
    <property type="match status" value="1"/>
</dbReference>
<dbReference type="InterPro" id="IPR012957">
    <property type="entry name" value="CHD_C2"/>
</dbReference>
<dbReference type="EMBL" id="JASSZA010000007">
    <property type="protein sequence ID" value="KAK2105799.1"/>
    <property type="molecule type" value="Genomic_DNA"/>
</dbReference>
<accession>A0ABQ9V8V3</accession>
<evidence type="ECO:0000313" key="4">
    <source>
        <dbReference type="Proteomes" id="UP001266305"/>
    </source>
</evidence>
<keyword evidence="4" id="KW-1185">Reference proteome</keyword>
<name>A0ABQ9V8V3_SAGOE</name>
<organism evidence="3 4">
    <name type="scientific">Saguinus oedipus</name>
    <name type="common">Cotton-top tamarin</name>
    <name type="synonym">Oedipomidas oedipus</name>
    <dbReference type="NCBI Taxonomy" id="9490"/>
    <lineage>
        <taxon>Eukaryota</taxon>
        <taxon>Metazoa</taxon>
        <taxon>Chordata</taxon>
        <taxon>Craniata</taxon>
        <taxon>Vertebrata</taxon>
        <taxon>Euteleostomi</taxon>
        <taxon>Mammalia</taxon>
        <taxon>Eutheria</taxon>
        <taxon>Euarchontoglires</taxon>
        <taxon>Primates</taxon>
        <taxon>Haplorrhini</taxon>
        <taxon>Platyrrhini</taxon>
        <taxon>Cebidae</taxon>
        <taxon>Callitrichinae</taxon>
        <taxon>Saguinus</taxon>
    </lineage>
</organism>
<protein>
    <submittedName>
        <fullName evidence="3">Choline dehydrogenase 5</fullName>
    </submittedName>
</protein>
<comment type="caution">
    <text evidence="3">The sequence shown here is derived from an EMBL/GenBank/DDBJ whole genome shotgun (WGS) entry which is preliminary data.</text>
</comment>
<evidence type="ECO:0000259" key="2">
    <source>
        <dbReference type="Pfam" id="PF08074"/>
    </source>
</evidence>
<evidence type="ECO:0000256" key="1">
    <source>
        <dbReference type="SAM" id="MobiDB-lite"/>
    </source>
</evidence>
<feature type="region of interest" description="Disordered" evidence="1">
    <location>
        <begin position="61"/>
        <end position="91"/>
    </location>
</feature>
<evidence type="ECO:0000313" key="3">
    <source>
        <dbReference type="EMBL" id="KAK2105799.1"/>
    </source>
</evidence>